<keyword evidence="1" id="KW-0433">Leucine-rich repeat</keyword>
<comment type="caution">
    <text evidence="3">The sequence shown here is derived from an EMBL/GenBank/DDBJ whole genome shotgun (WGS) entry which is preliminary data.</text>
</comment>
<accession>A0A1A6G032</accession>
<proteinExistence type="predicted"/>
<dbReference type="InterPro" id="IPR032675">
    <property type="entry name" value="LRR_dom_sf"/>
</dbReference>
<dbReference type="InterPro" id="IPR001611">
    <property type="entry name" value="Leu-rich_rpt"/>
</dbReference>
<feature type="non-terminal residue" evidence="3">
    <location>
        <position position="1"/>
    </location>
</feature>
<reference evidence="3 4" key="1">
    <citation type="submission" date="2016-06" db="EMBL/GenBank/DDBJ databases">
        <title>The Draft Genome Sequence and Annotation of the Desert Woodrat Neotoma lepida.</title>
        <authorList>
            <person name="Campbell M."/>
            <person name="Oakeson K.F."/>
            <person name="Yandell M."/>
            <person name="Halpert J.R."/>
            <person name="Dearing D."/>
        </authorList>
    </citation>
    <scope>NUCLEOTIDE SEQUENCE [LARGE SCALE GENOMIC DNA]</scope>
    <source>
        <strain evidence="3">417</strain>
        <tissue evidence="3">Liver</tissue>
    </source>
</reference>
<dbReference type="InterPro" id="IPR003591">
    <property type="entry name" value="Leu-rich_rpt_typical-subtyp"/>
</dbReference>
<organism evidence="3 4">
    <name type="scientific">Neotoma lepida</name>
    <name type="common">Desert woodrat</name>
    <dbReference type="NCBI Taxonomy" id="56216"/>
    <lineage>
        <taxon>Eukaryota</taxon>
        <taxon>Metazoa</taxon>
        <taxon>Chordata</taxon>
        <taxon>Craniata</taxon>
        <taxon>Vertebrata</taxon>
        <taxon>Euteleostomi</taxon>
        <taxon>Mammalia</taxon>
        <taxon>Eutheria</taxon>
        <taxon>Euarchontoglires</taxon>
        <taxon>Glires</taxon>
        <taxon>Rodentia</taxon>
        <taxon>Myomorpha</taxon>
        <taxon>Muroidea</taxon>
        <taxon>Cricetidae</taxon>
        <taxon>Neotominae</taxon>
        <taxon>Neotoma</taxon>
    </lineage>
</organism>
<dbReference type="AlphaFoldDB" id="A0A1A6G032"/>
<evidence type="ECO:0000256" key="1">
    <source>
        <dbReference type="ARBA" id="ARBA00022614"/>
    </source>
</evidence>
<dbReference type="PANTHER" id="PTHR48051:SF36">
    <property type="entry name" value="CASPASE FAMILY P20 DOMAIN-CONTAINING PROTEIN"/>
    <property type="match status" value="1"/>
</dbReference>
<dbReference type="SUPFAM" id="SSF52075">
    <property type="entry name" value="Outer arm dynein light chain 1"/>
    <property type="match status" value="1"/>
</dbReference>
<dbReference type="EMBL" id="LZPO01108432">
    <property type="protein sequence ID" value="OBS59209.1"/>
    <property type="molecule type" value="Genomic_DNA"/>
</dbReference>
<keyword evidence="4" id="KW-1185">Reference proteome</keyword>
<sequence length="85" mass="9699">LRNLIYLSINHNQLTVIPTELCSLVNLSELHLNYNQIMCIPEEIKLLKNLQQLLLARNNIEEIAISYVVGSSPSFDLEAQPLVRL</sequence>
<name>A0A1A6G032_NEOLE</name>
<protein>
    <submittedName>
        <fullName evidence="3">Uncharacterized protein</fullName>
    </submittedName>
</protein>
<keyword evidence="2" id="KW-0677">Repeat</keyword>
<dbReference type="InterPro" id="IPR050216">
    <property type="entry name" value="LRR_domain-containing"/>
</dbReference>
<dbReference type="STRING" id="56216.A0A1A6G032"/>
<dbReference type="SMART" id="SM00369">
    <property type="entry name" value="LRR_TYP"/>
    <property type="match status" value="3"/>
</dbReference>
<dbReference type="GO" id="GO:0005737">
    <property type="term" value="C:cytoplasm"/>
    <property type="evidence" value="ECO:0007669"/>
    <property type="project" value="TreeGrafter"/>
</dbReference>
<dbReference type="PROSITE" id="PS51450">
    <property type="entry name" value="LRR"/>
    <property type="match status" value="1"/>
</dbReference>
<dbReference type="Proteomes" id="UP000092124">
    <property type="component" value="Unassembled WGS sequence"/>
</dbReference>
<evidence type="ECO:0000313" key="4">
    <source>
        <dbReference type="Proteomes" id="UP000092124"/>
    </source>
</evidence>
<dbReference type="OrthoDB" id="660555at2759"/>
<dbReference type="PANTHER" id="PTHR48051">
    <property type="match status" value="1"/>
</dbReference>
<evidence type="ECO:0000256" key="2">
    <source>
        <dbReference type="ARBA" id="ARBA00022737"/>
    </source>
</evidence>
<dbReference type="Gene3D" id="3.80.10.10">
    <property type="entry name" value="Ribonuclease Inhibitor"/>
    <property type="match status" value="1"/>
</dbReference>
<evidence type="ECO:0000313" key="3">
    <source>
        <dbReference type="EMBL" id="OBS59209.1"/>
    </source>
</evidence>
<dbReference type="Pfam" id="PF13855">
    <property type="entry name" value="LRR_8"/>
    <property type="match status" value="1"/>
</dbReference>
<feature type="non-terminal residue" evidence="3">
    <location>
        <position position="85"/>
    </location>
</feature>
<gene>
    <name evidence="3" type="ORF">A6R68_09666</name>
</gene>